<evidence type="ECO:0008006" key="3">
    <source>
        <dbReference type="Google" id="ProtNLM"/>
    </source>
</evidence>
<reference evidence="1 2" key="1">
    <citation type="submission" date="2023-03" db="EMBL/GenBank/DDBJ databases">
        <title>Genome sequence of Microbacterium sp. KACC 23027.</title>
        <authorList>
            <person name="Kim S."/>
            <person name="Heo J."/>
            <person name="Kwon S.-W."/>
        </authorList>
    </citation>
    <scope>NUCLEOTIDE SEQUENCE [LARGE SCALE GENOMIC DNA]</scope>
    <source>
        <strain evidence="1 2">KACC 23027</strain>
    </source>
</reference>
<evidence type="ECO:0000313" key="2">
    <source>
        <dbReference type="Proteomes" id="UP001214553"/>
    </source>
</evidence>
<accession>A0ABY8C1L8</accession>
<sequence>MQLPHYLAALVTAERRLADGYDQVTRAHAGVADVALTSRSFAEASRARADALAAACEDRYPGGTDEGAPASFAAAQPGPLALLSDLAELARLAGFVHTAWEVVVQAASGLRDRDLLSEAQQNVSALETEAAWIDHKTKSEAAQAVLVAE</sequence>
<dbReference type="RefSeq" id="WP_275278571.1">
    <property type="nucleotide sequence ID" value="NZ_CP119108.1"/>
</dbReference>
<organism evidence="1 2">
    <name type="scientific">Microbacterium horticulturae</name>
    <dbReference type="NCBI Taxonomy" id="3028316"/>
    <lineage>
        <taxon>Bacteria</taxon>
        <taxon>Bacillati</taxon>
        <taxon>Actinomycetota</taxon>
        <taxon>Actinomycetes</taxon>
        <taxon>Micrococcales</taxon>
        <taxon>Microbacteriaceae</taxon>
        <taxon>Microbacterium</taxon>
    </lineage>
</organism>
<name>A0ABY8C1L8_9MICO</name>
<gene>
    <name evidence="1" type="ORF">PU630_01420</name>
</gene>
<keyword evidence="2" id="KW-1185">Reference proteome</keyword>
<proteinExistence type="predicted"/>
<protein>
    <recommendedName>
        <fullName evidence="3">DUF892 family protein</fullName>
    </recommendedName>
</protein>
<dbReference type="EMBL" id="CP119108">
    <property type="protein sequence ID" value="WEG09247.1"/>
    <property type="molecule type" value="Genomic_DNA"/>
</dbReference>
<dbReference type="Proteomes" id="UP001214553">
    <property type="component" value="Chromosome"/>
</dbReference>
<evidence type="ECO:0000313" key="1">
    <source>
        <dbReference type="EMBL" id="WEG09247.1"/>
    </source>
</evidence>